<dbReference type="PROSITE" id="PS50873">
    <property type="entry name" value="PEROXIDASE_4"/>
    <property type="match status" value="1"/>
</dbReference>
<dbReference type="InterPro" id="IPR019793">
    <property type="entry name" value="Peroxidases_heam-ligand_BS"/>
</dbReference>
<evidence type="ECO:0000256" key="3">
    <source>
        <dbReference type="ARBA" id="ARBA00004613"/>
    </source>
</evidence>
<evidence type="ECO:0000256" key="2">
    <source>
        <dbReference type="ARBA" id="ARBA00002322"/>
    </source>
</evidence>
<dbReference type="InterPro" id="IPR000823">
    <property type="entry name" value="Peroxidase_pln"/>
</dbReference>
<keyword evidence="13 20" id="KW-1015">Disulfide bond</keyword>
<comment type="subcellular location">
    <subcellularLocation>
        <location evidence="3 21">Secreted</location>
    </subcellularLocation>
</comment>
<evidence type="ECO:0000256" key="8">
    <source>
        <dbReference type="ARBA" id="ARBA00022723"/>
    </source>
</evidence>
<evidence type="ECO:0000256" key="20">
    <source>
        <dbReference type="PIRSR" id="PIRSR600823-5"/>
    </source>
</evidence>
<dbReference type="PROSITE" id="PS00436">
    <property type="entry name" value="PEROXIDASE_2"/>
    <property type="match status" value="1"/>
</dbReference>
<feature type="binding site" evidence="18">
    <location>
        <position position="79"/>
    </location>
    <ligand>
        <name>Ca(2+)</name>
        <dbReference type="ChEBI" id="CHEBI:29108"/>
        <label>1</label>
    </ligand>
</feature>
<proteinExistence type="inferred from homology"/>
<accession>A0AAQ3TXB5</accession>
<evidence type="ECO:0000256" key="13">
    <source>
        <dbReference type="ARBA" id="ARBA00023157"/>
    </source>
</evidence>
<keyword evidence="12 18" id="KW-0408">Iron</keyword>
<evidence type="ECO:0000256" key="17">
    <source>
        <dbReference type="PIRSR" id="PIRSR600823-2"/>
    </source>
</evidence>
<comment type="function">
    <text evidence="2">Removal of H(2)O(2), oxidation of toxic reductants, biosynthesis and degradation of lignin, suberization, auxin catabolism, response to environmental stresses such as wounding, pathogen attack and oxidative stress. These functions might be dependent on each isozyme/isoform in each plant tissue.</text>
</comment>
<keyword evidence="11 21" id="KW-0560">Oxidoreductase</keyword>
<gene>
    <name evidence="23" type="ORF">U9M48_028747</name>
</gene>
<keyword evidence="15 21" id="KW-0376">Hydrogen peroxide</keyword>
<keyword evidence="8 18" id="KW-0479">Metal-binding</keyword>
<evidence type="ECO:0000256" key="11">
    <source>
        <dbReference type="ARBA" id="ARBA00023002"/>
    </source>
</evidence>
<evidence type="ECO:0000256" key="18">
    <source>
        <dbReference type="PIRSR" id="PIRSR600823-3"/>
    </source>
</evidence>
<keyword evidence="6 21" id="KW-0575">Peroxidase</keyword>
<dbReference type="InterPro" id="IPR002016">
    <property type="entry name" value="Haem_peroxidase"/>
</dbReference>
<dbReference type="InterPro" id="IPR010255">
    <property type="entry name" value="Haem_peroxidase_sf"/>
</dbReference>
<dbReference type="AlphaFoldDB" id="A0AAQ3TXB5"/>
<dbReference type="GO" id="GO:0005576">
    <property type="term" value="C:extracellular region"/>
    <property type="evidence" value="ECO:0007669"/>
    <property type="project" value="UniProtKB-SubCell"/>
</dbReference>
<dbReference type="FunFam" id="1.10.420.10:FF:000008">
    <property type="entry name" value="Peroxidase"/>
    <property type="match status" value="1"/>
</dbReference>
<dbReference type="EC" id="1.11.1.7" evidence="21"/>
<dbReference type="InterPro" id="IPR019794">
    <property type="entry name" value="Peroxidases_AS"/>
</dbReference>
<evidence type="ECO:0000256" key="21">
    <source>
        <dbReference type="RuleBase" id="RU362060"/>
    </source>
</evidence>
<evidence type="ECO:0000313" key="23">
    <source>
        <dbReference type="EMBL" id="WVZ81361.1"/>
    </source>
</evidence>
<feature type="binding site" evidence="18">
    <location>
        <position position="255"/>
    </location>
    <ligand>
        <name>Ca(2+)</name>
        <dbReference type="ChEBI" id="CHEBI:29108"/>
        <label>2</label>
    </ligand>
</feature>
<dbReference type="FunFam" id="1.10.520.10:FF:000001">
    <property type="entry name" value="Peroxidase"/>
    <property type="match status" value="1"/>
</dbReference>
<dbReference type="Gene3D" id="1.10.420.10">
    <property type="entry name" value="Peroxidase, domain 2"/>
    <property type="match status" value="1"/>
</dbReference>
<feature type="disulfide bond" evidence="20">
    <location>
        <begin position="123"/>
        <end position="325"/>
    </location>
</feature>
<evidence type="ECO:0000256" key="16">
    <source>
        <dbReference type="PIRSR" id="PIRSR600823-1"/>
    </source>
</evidence>
<evidence type="ECO:0000256" key="12">
    <source>
        <dbReference type="ARBA" id="ARBA00023004"/>
    </source>
</evidence>
<dbReference type="GO" id="GO:0006979">
    <property type="term" value="P:response to oxidative stress"/>
    <property type="evidence" value="ECO:0007669"/>
    <property type="project" value="UniProtKB-UniRule"/>
</dbReference>
<evidence type="ECO:0000256" key="5">
    <source>
        <dbReference type="ARBA" id="ARBA00022525"/>
    </source>
</evidence>
<keyword evidence="9 21" id="KW-0732">Signal</keyword>
<feature type="binding site" evidence="18">
    <location>
        <position position="247"/>
    </location>
    <ligand>
        <name>Ca(2+)</name>
        <dbReference type="ChEBI" id="CHEBI:29108"/>
        <label>2</label>
    </ligand>
</feature>
<dbReference type="SUPFAM" id="SSF48113">
    <property type="entry name" value="Heme-dependent peroxidases"/>
    <property type="match status" value="1"/>
</dbReference>
<feature type="domain" description="Plant heme peroxidase family profile" evidence="22">
    <location>
        <begin position="28"/>
        <end position="329"/>
    </location>
</feature>
<keyword evidence="7 21" id="KW-0349">Heme</keyword>
<dbReference type="Proteomes" id="UP001341281">
    <property type="component" value="Chromosome 06"/>
</dbReference>
<dbReference type="PRINTS" id="PR00461">
    <property type="entry name" value="PLPEROXIDASE"/>
</dbReference>
<dbReference type="PANTHER" id="PTHR31235">
    <property type="entry name" value="PEROXIDASE 25-RELATED"/>
    <property type="match status" value="1"/>
</dbReference>
<protein>
    <recommendedName>
        <fullName evidence="21">Peroxidase</fullName>
        <ecNumber evidence="21">1.11.1.7</ecNumber>
    </recommendedName>
</protein>
<evidence type="ECO:0000256" key="4">
    <source>
        <dbReference type="ARBA" id="ARBA00006873"/>
    </source>
</evidence>
<feature type="binding site" description="axial binding residue" evidence="18">
    <location>
        <position position="195"/>
    </location>
    <ligand>
        <name>heme b</name>
        <dbReference type="ChEBI" id="CHEBI:60344"/>
    </ligand>
    <ligandPart>
        <name>Fe</name>
        <dbReference type="ChEBI" id="CHEBI:18248"/>
    </ligandPart>
</feature>
<dbReference type="GO" id="GO:0042744">
    <property type="term" value="P:hydrogen peroxide catabolic process"/>
    <property type="evidence" value="ECO:0007669"/>
    <property type="project" value="UniProtKB-KW"/>
</dbReference>
<comment type="cofactor">
    <cofactor evidence="18 21">
        <name>Ca(2+)</name>
        <dbReference type="ChEBI" id="CHEBI:29108"/>
    </cofactor>
    <text evidence="18 21">Binds 2 calcium ions per subunit.</text>
</comment>
<evidence type="ECO:0000256" key="7">
    <source>
        <dbReference type="ARBA" id="ARBA00022617"/>
    </source>
</evidence>
<feature type="disulfide bond" evidence="20">
    <location>
        <begin position="71"/>
        <end position="76"/>
    </location>
</feature>
<feature type="binding site" evidence="18">
    <location>
        <position position="77"/>
    </location>
    <ligand>
        <name>Ca(2+)</name>
        <dbReference type="ChEBI" id="CHEBI:29108"/>
        <label>1</label>
    </ligand>
</feature>
<keyword evidence="24" id="KW-1185">Reference proteome</keyword>
<sequence length="329" mass="35546">MATVRSPVALLLPLAILLLAGSSPAVAQLEVGYYSKTCPNVEVIVREEIEKIMSVAPSLAGPLLRLHFHDCFVRGCDASVLLNATGSNLAEKDAEPNRSLRGFGSVDKVKAKLEAACPNTVSCADVLTLMARDAVVLAKGPFWPVALGRRDGSVSSATEAADQLPPAYGDIPLLTKIFVSKGLDLKDLVVLSGAHTLGTAHCPSYAGRLYNFSSAYNSDPSLDSEYADKLRMRCKSANDKAMLSEMDPGSYKTFDTGYYRHVAKRRGLFQSDAALLTDATTRDYVQRIATGKFDDVFFKDFSESMIRMGNVGVLTGAQGEIRKKCYIVN</sequence>
<feature type="disulfide bond" evidence="20">
    <location>
        <begin position="202"/>
        <end position="234"/>
    </location>
</feature>
<feature type="active site" description="Proton acceptor" evidence="16">
    <location>
        <position position="69"/>
    </location>
</feature>
<evidence type="ECO:0000256" key="15">
    <source>
        <dbReference type="ARBA" id="ARBA00023324"/>
    </source>
</evidence>
<dbReference type="Gene3D" id="1.10.520.10">
    <property type="match status" value="1"/>
</dbReference>
<evidence type="ECO:0000256" key="1">
    <source>
        <dbReference type="ARBA" id="ARBA00000189"/>
    </source>
</evidence>
<evidence type="ECO:0000313" key="24">
    <source>
        <dbReference type="Proteomes" id="UP001341281"/>
    </source>
</evidence>
<keyword evidence="10 18" id="KW-0106">Calcium</keyword>
<evidence type="ECO:0000256" key="14">
    <source>
        <dbReference type="ARBA" id="ARBA00023180"/>
    </source>
</evidence>
<comment type="similarity">
    <text evidence="21">Belongs to the peroxidase family. Classical plant (class III) peroxidase subfamily.</text>
</comment>
<evidence type="ECO:0000256" key="19">
    <source>
        <dbReference type="PIRSR" id="PIRSR600823-4"/>
    </source>
</evidence>
<dbReference type="GO" id="GO:0140825">
    <property type="term" value="F:lactoperoxidase activity"/>
    <property type="evidence" value="ECO:0007669"/>
    <property type="project" value="UniProtKB-EC"/>
</dbReference>
<feature type="binding site" evidence="18">
    <location>
        <position position="75"/>
    </location>
    <ligand>
        <name>Ca(2+)</name>
        <dbReference type="ChEBI" id="CHEBI:29108"/>
        <label>1</label>
    </ligand>
</feature>
<dbReference type="Pfam" id="PF00141">
    <property type="entry name" value="peroxidase"/>
    <property type="match status" value="1"/>
</dbReference>
<dbReference type="PRINTS" id="PR00458">
    <property type="entry name" value="PEROXIDASE"/>
</dbReference>
<feature type="binding site" evidence="18">
    <location>
        <position position="91"/>
    </location>
    <ligand>
        <name>Ca(2+)</name>
        <dbReference type="ChEBI" id="CHEBI:29108"/>
        <label>1</label>
    </ligand>
</feature>
<comment type="cofactor">
    <cofactor evidence="18 21">
        <name>heme b</name>
        <dbReference type="ChEBI" id="CHEBI:60344"/>
    </cofactor>
    <text evidence="18 21">Binds 1 heme b (iron(II)-protoporphyrin IX) group per subunit.</text>
</comment>
<dbReference type="InterPro" id="IPR033905">
    <property type="entry name" value="Secretory_peroxidase"/>
</dbReference>
<name>A0AAQ3TXB5_PASNO</name>
<reference evidence="23 24" key="1">
    <citation type="submission" date="2024-02" db="EMBL/GenBank/DDBJ databases">
        <title>High-quality chromosome-scale genome assembly of Pensacola bahiagrass (Paspalum notatum Flugge var. saurae).</title>
        <authorList>
            <person name="Vega J.M."/>
            <person name="Podio M."/>
            <person name="Orjuela J."/>
            <person name="Siena L.A."/>
            <person name="Pessino S.C."/>
            <person name="Combes M.C."/>
            <person name="Mariac C."/>
            <person name="Albertini E."/>
            <person name="Pupilli F."/>
            <person name="Ortiz J.P.A."/>
            <person name="Leblanc O."/>
        </authorList>
    </citation>
    <scope>NUCLEOTIDE SEQUENCE [LARGE SCALE GENOMIC DNA]</scope>
    <source>
        <strain evidence="23">R1</strain>
        <tissue evidence="23">Leaf</tissue>
    </source>
</reference>
<feature type="signal peptide" evidence="21">
    <location>
        <begin position="1"/>
        <end position="27"/>
    </location>
</feature>
<evidence type="ECO:0000259" key="22">
    <source>
        <dbReference type="PROSITE" id="PS50873"/>
    </source>
</evidence>
<dbReference type="GO" id="GO:0046872">
    <property type="term" value="F:metal ion binding"/>
    <property type="evidence" value="ECO:0007669"/>
    <property type="project" value="UniProtKB-UniRule"/>
</dbReference>
<dbReference type="EMBL" id="CP144750">
    <property type="protein sequence ID" value="WVZ81361.1"/>
    <property type="molecule type" value="Genomic_DNA"/>
</dbReference>
<dbReference type="GO" id="GO:0020037">
    <property type="term" value="F:heme binding"/>
    <property type="evidence" value="ECO:0007669"/>
    <property type="project" value="UniProtKB-UniRule"/>
</dbReference>
<feature type="chain" id="PRO_5042661833" description="Peroxidase" evidence="21">
    <location>
        <begin position="28"/>
        <end position="329"/>
    </location>
</feature>
<keyword evidence="14" id="KW-0325">Glycoprotein</keyword>
<feature type="binding site" evidence="18">
    <location>
        <position position="196"/>
    </location>
    <ligand>
        <name>Ca(2+)</name>
        <dbReference type="ChEBI" id="CHEBI:29108"/>
        <label>2</label>
    </ligand>
</feature>
<dbReference type="CDD" id="cd00693">
    <property type="entry name" value="secretory_peroxidase"/>
    <property type="match status" value="1"/>
</dbReference>
<feature type="binding site" evidence="18">
    <location>
        <position position="70"/>
    </location>
    <ligand>
        <name>Ca(2+)</name>
        <dbReference type="ChEBI" id="CHEBI:29108"/>
        <label>1</label>
    </ligand>
</feature>
<evidence type="ECO:0000256" key="10">
    <source>
        <dbReference type="ARBA" id="ARBA00022837"/>
    </source>
</evidence>
<keyword evidence="5 21" id="KW-0964">Secreted</keyword>
<dbReference type="PROSITE" id="PS00435">
    <property type="entry name" value="PEROXIDASE_1"/>
    <property type="match status" value="1"/>
</dbReference>
<feature type="site" description="Transition state stabilizer" evidence="19">
    <location>
        <position position="65"/>
    </location>
</feature>
<feature type="binding site" evidence="18">
    <location>
        <position position="73"/>
    </location>
    <ligand>
        <name>Ca(2+)</name>
        <dbReference type="ChEBI" id="CHEBI:29108"/>
        <label>1</label>
    </ligand>
</feature>
<evidence type="ECO:0000256" key="6">
    <source>
        <dbReference type="ARBA" id="ARBA00022559"/>
    </source>
</evidence>
<evidence type="ECO:0000256" key="9">
    <source>
        <dbReference type="ARBA" id="ARBA00022729"/>
    </source>
</evidence>
<comment type="similarity">
    <text evidence="4">Belongs to the peroxidase family. Ascorbate peroxidase subfamily.</text>
</comment>
<feature type="binding site" evidence="17">
    <location>
        <position position="165"/>
    </location>
    <ligand>
        <name>substrate</name>
    </ligand>
</feature>
<organism evidence="23 24">
    <name type="scientific">Paspalum notatum var. saurae</name>
    <dbReference type="NCBI Taxonomy" id="547442"/>
    <lineage>
        <taxon>Eukaryota</taxon>
        <taxon>Viridiplantae</taxon>
        <taxon>Streptophyta</taxon>
        <taxon>Embryophyta</taxon>
        <taxon>Tracheophyta</taxon>
        <taxon>Spermatophyta</taxon>
        <taxon>Magnoliopsida</taxon>
        <taxon>Liliopsida</taxon>
        <taxon>Poales</taxon>
        <taxon>Poaceae</taxon>
        <taxon>PACMAD clade</taxon>
        <taxon>Panicoideae</taxon>
        <taxon>Andropogonodae</taxon>
        <taxon>Paspaleae</taxon>
        <taxon>Paspalinae</taxon>
        <taxon>Paspalum</taxon>
    </lineage>
</organism>
<comment type="catalytic activity">
    <reaction evidence="1 21">
        <text>2 a phenolic donor + H2O2 = 2 a phenolic radical donor + 2 H2O</text>
        <dbReference type="Rhea" id="RHEA:56136"/>
        <dbReference type="ChEBI" id="CHEBI:15377"/>
        <dbReference type="ChEBI" id="CHEBI:16240"/>
        <dbReference type="ChEBI" id="CHEBI:139520"/>
        <dbReference type="ChEBI" id="CHEBI:139521"/>
        <dbReference type="EC" id="1.11.1.7"/>
    </reaction>
</comment>
<feature type="disulfide bond" evidence="20">
    <location>
        <begin position="38"/>
        <end position="117"/>
    </location>
</feature>